<organism evidence="4 5">
    <name type="scientific">Natronomicrosphaera hydrolytica</name>
    <dbReference type="NCBI Taxonomy" id="3242702"/>
    <lineage>
        <taxon>Bacteria</taxon>
        <taxon>Pseudomonadati</taxon>
        <taxon>Planctomycetota</taxon>
        <taxon>Phycisphaerae</taxon>
        <taxon>Phycisphaerales</taxon>
        <taxon>Phycisphaeraceae</taxon>
        <taxon>Natronomicrosphaera</taxon>
    </lineage>
</organism>
<evidence type="ECO:0000256" key="2">
    <source>
        <dbReference type="ARBA" id="ARBA00022777"/>
    </source>
</evidence>
<comment type="caution">
    <text evidence="4">The sequence shown here is derived from an EMBL/GenBank/DDBJ whole genome shotgun (WGS) entry which is preliminary data.</text>
</comment>
<sequence length="302" mass="33120">MSLIVTGSIGIDSIEAPTGKADEVLGGSSIYFAAAASFFGPVRLVGAVGEDFPEKFLATFRHFDIDLAGLETRIGSKTFRWHGRYHENMNDRDTINVELNVLAEDLPPVPDNYRDSKYIFLANTHPDAQMALLEQFPDHELAVADTMDLWIENERESLVKLLSKIDGLVLNDSEAFQLTEKTNLVQAAEEILAHGPTFVVIKKGEHGAFLMHKEGIGALPAYAARDVVDPTGAGDSFAGGMMGYLAAANDHSIDSLRKAIAYGTVVASYNIESFSLERLMKIDRNLIDKRLKQFSDMLVIGP</sequence>
<dbReference type="InterPro" id="IPR011611">
    <property type="entry name" value="PfkB_dom"/>
</dbReference>
<dbReference type="InterPro" id="IPR002173">
    <property type="entry name" value="Carboh/pur_kinase_PfkB_CS"/>
</dbReference>
<proteinExistence type="predicted"/>
<dbReference type="EMBL" id="JBGUBD010000006">
    <property type="protein sequence ID" value="MFA9478992.1"/>
    <property type="molecule type" value="Genomic_DNA"/>
</dbReference>
<dbReference type="Pfam" id="PF00294">
    <property type="entry name" value="PfkB"/>
    <property type="match status" value="1"/>
</dbReference>
<evidence type="ECO:0000313" key="4">
    <source>
        <dbReference type="EMBL" id="MFA9478992.1"/>
    </source>
</evidence>
<protein>
    <submittedName>
        <fullName evidence="4">PfkB family carbohydrate kinase</fullName>
    </submittedName>
</protein>
<evidence type="ECO:0000259" key="3">
    <source>
        <dbReference type="Pfam" id="PF00294"/>
    </source>
</evidence>
<dbReference type="PANTHER" id="PTHR10584">
    <property type="entry name" value="SUGAR KINASE"/>
    <property type="match status" value="1"/>
</dbReference>
<dbReference type="InterPro" id="IPR029056">
    <property type="entry name" value="Ribokinase-like"/>
</dbReference>
<reference evidence="4 5" key="1">
    <citation type="submission" date="2024-08" db="EMBL/GenBank/DDBJ databases">
        <title>Whole-genome sequencing of halo(alkali)philic microorganisms from hypersaline lakes.</title>
        <authorList>
            <person name="Sorokin D.Y."/>
            <person name="Merkel A.Y."/>
            <person name="Messina E."/>
            <person name="Yakimov M."/>
        </authorList>
    </citation>
    <scope>NUCLEOTIDE SEQUENCE [LARGE SCALE GENOMIC DNA]</scope>
    <source>
        <strain evidence="4 5">AB-hyl4</strain>
    </source>
</reference>
<dbReference type="Proteomes" id="UP001575105">
    <property type="component" value="Unassembled WGS sequence"/>
</dbReference>
<dbReference type="Gene3D" id="3.40.1190.20">
    <property type="match status" value="1"/>
</dbReference>
<evidence type="ECO:0000256" key="1">
    <source>
        <dbReference type="ARBA" id="ARBA00022679"/>
    </source>
</evidence>
<keyword evidence="5" id="KW-1185">Reference proteome</keyword>
<dbReference type="RefSeq" id="WP_425345909.1">
    <property type="nucleotide sequence ID" value="NZ_JBGUBD010000006.1"/>
</dbReference>
<keyword evidence="1" id="KW-0808">Transferase</keyword>
<dbReference type="PROSITE" id="PS00584">
    <property type="entry name" value="PFKB_KINASES_2"/>
    <property type="match status" value="1"/>
</dbReference>
<dbReference type="GO" id="GO:0016301">
    <property type="term" value="F:kinase activity"/>
    <property type="evidence" value="ECO:0007669"/>
    <property type="project" value="UniProtKB-KW"/>
</dbReference>
<keyword evidence="2 4" id="KW-0418">Kinase</keyword>
<evidence type="ECO:0000313" key="5">
    <source>
        <dbReference type="Proteomes" id="UP001575105"/>
    </source>
</evidence>
<name>A0ABV4U835_9BACT</name>
<feature type="domain" description="Carbohydrate kinase PfkB" evidence="3">
    <location>
        <begin position="34"/>
        <end position="274"/>
    </location>
</feature>
<dbReference type="PANTHER" id="PTHR10584:SF166">
    <property type="entry name" value="RIBOKINASE"/>
    <property type="match status" value="1"/>
</dbReference>
<dbReference type="SUPFAM" id="SSF53613">
    <property type="entry name" value="Ribokinase-like"/>
    <property type="match status" value="1"/>
</dbReference>
<gene>
    <name evidence="4" type="ORF">ACERK3_11920</name>
</gene>
<accession>A0ABV4U835</accession>